<name>A0AAN5IDA9_9BILA</name>
<accession>A0AAN5IDA9</accession>
<protein>
    <recommendedName>
        <fullName evidence="1">MULE transposase domain-containing protein</fullName>
    </recommendedName>
</protein>
<sequence>TDECMRISDPEDNKRIYIASRRIMEYAIEGGIEAFLVDGNFSFTPTPSLPKKLAFQLYTVRVCTRGTSFLLMAALLPSKTAKEYSKLLQSLADLFQELDFPLRGVRIVSDWESGIIKALKDTLPMMQHEGCLFHSLKCKS</sequence>
<feature type="domain" description="MULE transposase" evidence="1">
    <location>
        <begin position="55"/>
        <end position="136"/>
    </location>
</feature>
<organism evidence="2 3">
    <name type="scientific">Pristionchus mayeri</name>
    <dbReference type="NCBI Taxonomy" id="1317129"/>
    <lineage>
        <taxon>Eukaryota</taxon>
        <taxon>Metazoa</taxon>
        <taxon>Ecdysozoa</taxon>
        <taxon>Nematoda</taxon>
        <taxon>Chromadorea</taxon>
        <taxon>Rhabditida</taxon>
        <taxon>Rhabditina</taxon>
        <taxon>Diplogasteromorpha</taxon>
        <taxon>Diplogasteroidea</taxon>
        <taxon>Neodiplogasteridae</taxon>
        <taxon>Pristionchus</taxon>
    </lineage>
</organism>
<dbReference type="AlphaFoldDB" id="A0AAN5IDA9"/>
<evidence type="ECO:0000313" key="3">
    <source>
        <dbReference type="Proteomes" id="UP001328107"/>
    </source>
</evidence>
<dbReference type="InterPro" id="IPR018289">
    <property type="entry name" value="MULE_transposase_dom"/>
</dbReference>
<feature type="non-terminal residue" evidence="2">
    <location>
        <position position="1"/>
    </location>
</feature>
<keyword evidence="3" id="KW-1185">Reference proteome</keyword>
<reference evidence="3" key="1">
    <citation type="submission" date="2022-10" db="EMBL/GenBank/DDBJ databases">
        <title>Genome assembly of Pristionchus species.</title>
        <authorList>
            <person name="Yoshida K."/>
            <person name="Sommer R.J."/>
        </authorList>
    </citation>
    <scope>NUCLEOTIDE SEQUENCE [LARGE SCALE GENOMIC DNA]</scope>
    <source>
        <strain evidence="3">RS5460</strain>
    </source>
</reference>
<proteinExistence type="predicted"/>
<dbReference type="Pfam" id="PF10551">
    <property type="entry name" value="MULE"/>
    <property type="match status" value="1"/>
</dbReference>
<dbReference type="Proteomes" id="UP001328107">
    <property type="component" value="Unassembled WGS sequence"/>
</dbReference>
<gene>
    <name evidence="2" type="ORF">PMAYCL1PPCAC_32292</name>
</gene>
<evidence type="ECO:0000313" key="2">
    <source>
        <dbReference type="EMBL" id="GMR62097.1"/>
    </source>
</evidence>
<evidence type="ECO:0000259" key="1">
    <source>
        <dbReference type="Pfam" id="PF10551"/>
    </source>
</evidence>
<dbReference type="EMBL" id="BTRK01000006">
    <property type="protein sequence ID" value="GMR62097.1"/>
    <property type="molecule type" value="Genomic_DNA"/>
</dbReference>
<comment type="caution">
    <text evidence="2">The sequence shown here is derived from an EMBL/GenBank/DDBJ whole genome shotgun (WGS) entry which is preliminary data.</text>
</comment>